<protein>
    <submittedName>
        <fullName evidence="2">Uncharacterized protein</fullName>
    </submittedName>
</protein>
<proteinExistence type="predicted"/>
<dbReference type="EMBL" id="JACHCE010000009">
    <property type="protein sequence ID" value="MBB5638501.1"/>
    <property type="molecule type" value="Genomic_DNA"/>
</dbReference>
<reference evidence="2 3" key="1">
    <citation type="submission" date="2020-08" db="EMBL/GenBank/DDBJ databases">
        <title>Genomic Encyclopedia of Type Strains, Phase IV (KMG-V): Genome sequencing to study the core and pangenomes of soil and plant-associated prokaryotes.</title>
        <authorList>
            <person name="Whitman W."/>
        </authorList>
    </citation>
    <scope>NUCLEOTIDE SEQUENCE [LARGE SCALE GENOMIC DNA]</scope>
    <source>
        <strain evidence="2 3">S3M1</strain>
    </source>
</reference>
<keyword evidence="1" id="KW-0472">Membrane</keyword>
<accession>A0A7W8ZQU7</accession>
<dbReference type="AlphaFoldDB" id="A0A7W8ZQU7"/>
<sequence>MDILYSVNLCFIFVSIVTVGVFVLFSMIMLLTIISGLIIGKKEHIS</sequence>
<evidence type="ECO:0000313" key="3">
    <source>
        <dbReference type="Proteomes" id="UP000537204"/>
    </source>
</evidence>
<dbReference type="Proteomes" id="UP000537204">
    <property type="component" value="Unassembled WGS sequence"/>
</dbReference>
<evidence type="ECO:0000256" key="1">
    <source>
        <dbReference type="SAM" id="Phobius"/>
    </source>
</evidence>
<feature type="transmembrane region" description="Helical" evidence="1">
    <location>
        <begin position="12"/>
        <end position="39"/>
    </location>
</feature>
<gene>
    <name evidence="2" type="ORF">HDE68_004433</name>
</gene>
<name>A0A7W8ZQU7_9SPHI</name>
<comment type="caution">
    <text evidence="2">The sequence shown here is derived from an EMBL/GenBank/DDBJ whole genome shotgun (WGS) entry which is preliminary data.</text>
</comment>
<organism evidence="2 3">
    <name type="scientific">Pedobacter cryoconitis</name>
    <dbReference type="NCBI Taxonomy" id="188932"/>
    <lineage>
        <taxon>Bacteria</taxon>
        <taxon>Pseudomonadati</taxon>
        <taxon>Bacteroidota</taxon>
        <taxon>Sphingobacteriia</taxon>
        <taxon>Sphingobacteriales</taxon>
        <taxon>Sphingobacteriaceae</taxon>
        <taxon>Pedobacter</taxon>
    </lineage>
</organism>
<keyword evidence="1" id="KW-1133">Transmembrane helix</keyword>
<keyword evidence="1" id="KW-0812">Transmembrane</keyword>
<evidence type="ECO:0000313" key="2">
    <source>
        <dbReference type="EMBL" id="MBB5638501.1"/>
    </source>
</evidence>